<dbReference type="EMBL" id="QPMH01000004">
    <property type="protein sequence ID" value="RDD62628.1"/>
    <property type="molecule type" value="Genomic_DNA"/>
</dbReference>
<keyword evidence="3" id="KW-1185">Reference proteome</keyword>
<protein>
    <recommendedName>
        <fullName evidence="4">J domain-containing protein</fullName>
    </recommendedName>
</protein>
<comment type="caution">
    <text evidence="2">The sequence shown here is derived from an EMBL/GenBank/DDBJ whole genome shotgun (WGS) entry which is preliminary data.</text>
</comment>
<gene>
    <name evidence="2" type="ORF">DRB17_05560</name>
</gene>
<sequence length="227" mass="24864">MVGGSLQGYAARGGVFTTVGEVAEELRTEVARFDRSATETASDDHLAPDGVQAKVGEQAETLGKRLDGHSSVTRAKEAISRRREEIEREIGDTIGAQPADENERQIAAEIRAQIGKASRPYDEARKYLGDAKVMNAILVAPAMLTGLTEDQQARLKRELLLRHHPDKTDELDALDSATKLLEGAVSSAKKLAHDRTQQARAHALQRLSAQTRNVRATGQPMSRHQRR</sequence>
<evidence type="ECO:0000313" key="3">
    <source>
        <dbReference type="Proteomes" id="UP000253941"/>
    </source>
</evidence>
<name>A0A369TBH2_9PROT</name>
<evidence type="ECO:0000256" key="1">
    <source>
        <dbReference type="SAM" id="MobiDB-lite"/>
    </source>
</evidence>
<proteinExistence type="predicted"/>
<evidence type="ECO:0000313" key="2">
    <source>
        <dbReference type="EMBL" id="RDD62628.1"/>
    </source>
</evidence>
<feature type="compositionally biased region" description="Polar residues" evidence="1">
    <location>
        <begin position="207"/>
        <end position="227"/>
    </location>
</feature>
<reference evidence="2 3" key="1">
    <citation type="submission" date="2018-07" db="EMBL/GenBank/DDBJ databases">
        <title>Venubactetium sediminum gen. nov., sp. nov., isolated from a marine solar saltern.</title>
        <authorList>
            <person name="Wang S."/>
        </authorList>
    </citation>
    <scope>NUCLEOTIDE SEQUENCE [LARGE SCALE GENOMIC DNA]</scope>
    <source>
        <strain evidence="2 3">WD2A32</strain>
    </source>
</reference>
<dbReference type="Proteomes" id="UP000253941">
    <property type="component" value="Unassembled WGS sequence"/>
</dbReference>
<feature type="region of interest" description="Disordered" evidence="1">
    <location>
        <begin position="196"/>
        <end position="227"/>
    </location>
</feature>
<accession>A0A369TBH2</accession>
<organism evidence="2 3">
    <name type="scientific">Ferruginivarius sediminum</name>
    <dbReference type="NCBI Taxonomy" id="2661937"/>
    <lineage>
        <taxon>Bacteria</taxon>
        <taxon>Pseudomonadati</taxon>
        <taxon>Pseudomonadota</taxon>
        <taxon>Alphaproteobacteria</taxon>
        <taxon>Rhodospirillales</taxon>
        <taxon>Rhodospirillaceae</taxon>
        <taxon>Ferruginivarius</taxon>
    </lineage>
</organism>
<dbReference type="AlphaFoldDB" id="A0A369TBH2"/>
<evidence type="ECO:0008006" key="4">
    <source>
        <dbReference type="Google" id="ProtNLM"/>
    </source>
</evidence>